<organism evidence="2 3">
    <name type="scientific">Papaver somniferum</name>
    <name type="common">Opium poppy</name>
    <dbReference type="NCBI Taxonomy" id="3469"/>
    <lineage>
        <taxon>Eukaryota</taxon>
        <taxon>Viridiplantae</taxon>
        <taxon>Streptophyta</taxon>
        <taxon>Embryophyta</taxon>
        <taxon>Tracheophyta</taxon>
        <taxon>Spermatophyta</taxon>
        <taxon>Magnoliopsida</taxon>
        <taxon>Ranunculales</taxon>
        <taxon>Papaveraceae</taxon>
        <taxon>Papaveroideae</taxon>
        <taxon>Papaver</taxon>
    </lineage>
</organism>
<feature type="domain" description="DUF632" evidence="1">
    <location>
        <begin position="52"/>
        <end position="146"/>
    </location>
</feature>
<evidence type="ECO:0000259" key="1">
    <source>
        <dbReference type="Pfam" id="PF04782"/>
    </source>
</evidence>
<dbReference type="Proteomes" id="UP000316621">
    <property type="component" value="Chromosome 1"/>
</dbReference>
<reference evidence="2 3" key="1">
    <citation type="journal article" date="2018" name="Science">
        <title>The opium poppy genome and morphinan production.</title>
        <authorList>
            <person name="Guo L."/>
            <person name="Winzer T."/>
            <person name="Yang X."/>
            <person name="Li Y."/>
            <person name="Ning Z."/>
            <person name="He Z."/>
            <person name="Teodor R."/>
            <person name="Lu Y."/>
            <person name="Bowser T.A."/>
            <person name="Graham I.A."/>
            <person name="Ye K."/>
        </authorList>
    </citation>
    <scope>NUCLEOTIDE SEQUENCE [LARGE SCALE GENOMIC DNA]</scope>
    <source>
        <strain evidence="3">cv. HN1</strain>
        <tissue evidence="2">Leaves</tissue>
    </source>
</reference>
<dbReference type="Gramene" id="RZC43507">
    <property type="protein sequence ID" value="RZC43507"/>
    <property type="gene ID" value="C5167_036458"/>
</dbReference>
<evidence type="ECO:0000313" key="3">
    <source>
        <dbReference type="Proteomes" id="UP000316621"/>
    </source>
</evidence>
<keyword evidence="3" id="KW-1185">Reference proteome</keyword>
<dbReference type="InterPro" id="IPR006867">
    <property type="entry name" value="DUF632"/>
</dbReference>
<gene>
    <name evidence="2" type="ORF">C5167_036458</name>
</gene>
<protein>
    <recommendedName>
        <fullName evidence="1">DUF632 domain-containing protein</fullName>
    </recommendedName>
</protein>
<proteinExistence type="predicted"/>
<sequence>MHMELGNKFVHNHGGSGGGGGGEIANMKLVVRHQDLAQIVACIKYYLEKAVVAGPKSHFSTLEQLLAWEKKLHQEVKVLEGENIEHEKKLSILQSLEYREIGEAKLDKTKSICKEAAVNDFGNITAVSTTSYVIVQVRDTELIQLVEYAT</sequence>
<dbReference type="PANTHER" id="PTHR21450">
    <property type="entry name" value="PROTEIN ALTERED PHOSPHATE STARVATION RESPONSE 1"/>
    <property type="match status" value="1"/>
</dbReference>
<accession>A0A4Y7I3S8</accession>
<feature type="non-terminal residue" evidence="2">
    <location>
        <position position="150"/>
    </location>
</feature>
<dbReference type="Pfam" id="PF04782">
    <property type="entry name" value="DUF632"/>
    <property type="match status" value="1"/>
</dbReference>
<dbReference type="PANTHER" id="PTHR21450:SF9">
    <property type="entry name" value="BZIP DOMAIN CLASS TRANSCRIPTION FACTOR (DUF630 AND DUF632)-RELATED"/>
    <property type="match status" value="1"/>
</dbReference>
<name>A0A4Y7I3S8_PAPSO</name>
<dbReference type="EMBL" id="CM010715">
    <property type="protein sequence ID" value="RZC43507.1"/>
    <property type="molecule type" value="Genomic_DNA"/>
</dbReference>
<dbReference type="AlphaFoldDB" id="A0A4Y7I3S8"/>
<evidence type="ECO:0000313" key="2">
    <source>
        <dbReference type="EMBL" id="RZC43507.1"/>
    </source>
</evidence>